<evidence type="ECO:0000313" key="2">
    <source>
        <dbReference type="Ensembl" id="ENSSGRP00000077257.1"/>
    </source>
</evidence>
<evidence type="ECO:0000259" key="1">
    <source>
        <dbReference type="Pfam" id="PF09588"/>
    </source>
</evidence>
<reference evidence="2" key="2">
    <citation type="submission" date="2025-09" db="UniProtKB">
        <authorList>
            <consortium name="Ensembl"/>
        </authorList>
    </citation>
    <scope>IDENTIFICATION</scope>
</reference>
<accession>A0A672QMK3</accession>
<dbReference type="Ensembl" id="ENSSGRT00000082245.1">
    <property type="protein sequence ID" value="ENSSGRP00000077257.1"/>
    <property type="gene ID" value="ENSSGRG00000039133.1"/>
</dbReference>
<dbReference type="AlphaFoldDB" id="A0A672QMK3"/>
<name>A0A672QMK3_SINGR</name>
<dbReference type="Gene3D" id="3.90.320.10">
    <property type="match status" value="1"/>
</dbReference>
<evidence type="ECO:0000313" key="3">
    <source>
        <dbReference type="Proteomes" id="UP000472262"/>
    </source>
</evidence>
<proteinExistence type="predicted"/>
<dbReference type="CDD" id="cd22343">
    <property type="entry name" value="PDDEXK_lambda_exonuclease-like"/>
    <property type="match status" value="1"/>
</dbReference>
<dbReference type="PANTHER" id="PTHR47526">
    <property type="entry name" value="ATP-DEPENDENT DNA HELICASE"/>
    <property type="match status" value="1"/>
</dbReference>
<dbReference type="InterPro" id="IPR011335">
    <property type="entry name" value="Restrct_endonuc-II-like"/>
</dbReference>
<reference evidence="2" key="1">
    <citation type="submission" date="2025-08" db="UniProtKB">
        <authorList>
            <consortium name="Ensembl"/>
        </authorList>
    </citation>
    <scope>IDENTIFICATION</scope>
</reference>
<dbReference type="OMA" id="GIVECEC"/>
<dbReference type="Pfam" id="PF09588">
    <property type="entry name" value="YqaJ"/>
    <property type="match status" value="1"/>
</dbReference>
<keyword evidence="3" id="KW-1185">Reference proteome</keyword>
<dbReference type="Proteomes" id="UP000472262">
    <property type="component" value="Unassembled WGS sequence"/>
</dbReference>
<protein>
    <recommendedName>
        <fullName evidence="1">YqaJ viral recombinase domain-containing protein</fullName>
    </recommendedName>
</protein>
<dbReference type="GO" id="GO:0006281">
    <property type="term" value="P:DNA repair"/>
    <property type="evidence" value="ECO:0007669"/>
    <property type="project" value="UniProtKB-ARBA"/>
</dbReference>
<organism evidence="2 3">
    <name type="scientific">Sinocyclocheilus grahami</name>
    <name type="common">Dianchi golden-line fish</name>
    <name type="synonym">Barbus grahami</name>
    <dbReference type="NCBI Taxonomy" id="75366"/>
    <lineage>
        <taxon>Eukaryota</taxon>
        <taxon>Metazoa</taxon>
        <taxon>Chordata</taxon>
        <taxon>Craniata</taxon>
        <taxon>Vertebrata</taxon>
        <taxon>Euteleostomi</taxon>
        <taxon>Actinopterygii</taxon>
        <taxon>Neopterygii</taxon>
        <taxon>Teleostei</taxon>
        <taxon>Ostariophysi</taxon>
        <taxon>Cypriniformes</taxon>
        <taxon>Cyprinidae</taxon>
        <taxon>Cyprininae</taxon>
        <taxon>Sinocyclocheilus</taxon>
    </lineage>
</organism>
<dbReference type="PANTHER" id="PTHR47526:SF3">
    <property type="entry name" value="PHD-TYPE DOMAIN-CONTAINING PROTEIN"/>
    <property type="match status" value="1"/>
</dbReference>
<feature type="domain" description="YqaJ viral recombinase" evidence="1">
    <location>
        <begin position="150"/>
        <end position="267"/>
    </location>
</feature>
<dbReference type="InterPro" id="IPR011604">
    <property type="entry name" value="PDDEXK-like_dom_sf"/>
</dbReference>
<dbReference type="SUPFAM" id="SSF52980">
    <property type="entry name" value="Restriction endonuclease-like"/>
    <property type="match status" value="1"/>
</dbReference>
<sequence>MIPSNITKVGAEAGHRIDFTSAKAKRKSLNSLLEGEVASMPALRTSVNTCKFSIATQEQWESYLAQLQKVSPKAAILSTLPAYSDAFADPVQLFSAPDSLHSLRDKKMDGSELSILRLHCKTLASKADVTPEQAHFIERQTRMQYKCSSWCHFRTGRITASNMHSVFVSDLNNPALSTVRAVCYPSSRATNQCPATAWGRQNEENAITQYKLQTMNHHCDMEISECGFIINPKFPQVGASPDGLVQCTCCGRGCIEIKCPHKYRHCTVEDACSSCDKNFCLEVVDGELQLKNGSPY</sequence>
<dbReference type="InterPro" id="IPR019080">
    <property type="entry name" value="YqaJ_viral_recombinase"/>
</dbReference>
<dbReference type="InParanoid" id="A0A672QMK3"/>